<dbReference type="InterPro" id="IPR053520">
    <property type="entry name" value="Transposase_Tn903"/>
</dbReference>
<reference evidence="3" key="1">
    <citation type="submission" date="2017-04" db="EMBL/GenBank/DDBJ databases">
        <title>Genome evolution of the luminous symbionts of deep sea anglerfish.</title>
        <authorList>
            <person name="Hendry T.A."/>
        </authorList>
    </citation>
    <scope>NUCLEOTIDE SEQUENCE [LARGE SCALE GENOMIC DNA]</scope>
</reference>
<dbReference type="NCBIfam" id="NF033579">
    <property type="entry name" value="transpos_IS5_2"/>
    <property type="match status" value="1"/>
</dbReference>
<feature type="domain" description="Transposase IS4-like" evidence="1">
    <location>
        <begin position="8"/>
        <end position="183"/>
    </location>
</feature>
<name>A0A2A5T657_9GAMM</name>
<sequence>MPTRGAVEHVVIDATGLKVYGEGEWKTRKQDKNKWRIWRKLHLAVDVSTHEVIAEEISLVSVGDNEVLATLLNSLRRKTQQVSADGANDTRACHPVLKKKRITPSIPPRSNAGYWEEGHPRNEAVKVLKEDKQAEWKKDRAYHKQLLAETAMFRYKQLLRTKLILRYYNAQVSKWLANMKAMNKIIRLAMFVRQQTN</sequence>
<evidence type="ECO:0000313" key="2">
    <source>
        <dbReference type="EMBL" id="PCS23632.1"/>
    </source>
</evidence>
<dbReference type="EMBL" id="NBYY01000009">
    <property type="protein sequence ID" value="PCS23632.1"/>
    <property type="molecule type" value="Genomic_DNA"/>
</dbReference>
<accession>A0A2A5T657</accession>
<evidence type="ECO:0000313" key="3">
    <source>
        <dbReference type="Proteomes" id="UP000219020"/>
    </source>
</evidence>
<proteinExistence type="predicted"/>
<organism evidence="2 3">
    <name type="scientific">Candidatus Enterovibrio escicola</name>
    <dbReference type="NCBI Taxonomy" id="1927127"/>
    <lineage>
        <taxon>Bacteria</taxon>
        <taxon>Pseudomonadati</taxon>
        <taxon>Pseudomonadota</taxon>
        <taxon>Gammaproteobacteria</taxon>
        <taxon>Vibrionales</taxon>
        <taxon>Vibrionaceae</taxon>
        <taxon>Enterovibrio</taxon>
    </lineage>
</organism>
<dbReference type="Pfam" id="PF01609">
    <property type="entry name" value="DDE_Tnp_1"/>
    <property type="match status" value="1"/>
</dbReference>
<comment type="caution">
    <text evidence="2">The sequence shown here is derived from an EMBL/GenBank/DDBJ whole genome shotgun (WGS) entry which is preliminary data.</text>
</comment>
<evidence type="ECO:0000259" key="1">
    <source>
        <dbReference type="Pfam" id="PF01609"/>
    </source>
</evidence>
<dbReference type="InterPro" id="IPR053172">
    <property type="entry name" value="Tn903_transposase"/>
</dbReference>
<gene>
    <name evidence="2" type="ORF">BTN49_0601</name>
</gene>
<dbReference type="GO" id="GO:0006313">
    <property type="term" value="P:DNA transposition"/>
    <property type="evidence" value="ECO:0007669"/>
    <property type="project" value="InterPro"/>
</dbReference>
<dbReference type="PANTHER" id="PTHR34631">
    <property type="match status" value="1"/>
</dbReference>
<dbReference type="GO" id="GO:0003677">
    <property type="term" value="F:DNA binding"/>
    <property type="evidence" value="ECO:0007669"/>
    <property type="project" value="InterPro"/>
</dbReference>
<dbReference type="AlphaFoldDB" id="A0A2A5T657"/>
<dbReference type="Proteomes" id="UP000219020">
    <property type="component" value="Unassembled WGS sequence"/>
</dbReference>
<keyword evidence="3" id="KW-1185">Reference proteome</keyword>
<protein>
    <submittedName>
        <fullName evidence="2">Mobile element protein</fullName>
    </submittedName>
</protein>
<dbReference type="InterPro" id="IPR002559">
    <property type="entry name" value="Transposase_11"/>
</dbReference>
<dbReference type="PANTHER" id="PTHR34631:SF3">
    <property type="entry name" value="ISSOD12 TRANSPOSASE TNPA_ISSOD12"/>
    <property type="match status" value="1"/>
</dbReference>
<dbReference type="GO" id="GO:0004803">
    <property type="term" value="F:transposase activity"/>
    <property type="evidence" value="ECO:0007669"/>
    <property type="project" value="InterPro"/>
</dbReference>